<reference evidence="2 3" key="1">
    <citation type="journal article" date="2021" name="Microbiol. Spectr.">
        <title>A Single Bacterium Capable of Oxidation and Reduction of Iron at Circumneutral pH.</title>
        <authorList>
            <person name="Kato S."/>
            <person name="Ohkuma M."/>
        </authorList>
    </citation>
    <scope>NUCLEOTIDE SEQUENCE [LARGE SCALE GENOMIC DNA]</scope>
    <source>
        <strain evidence="2 3">MIZ03</strain>
    </source>
</reference>
<dbReference type="EMBL" id="AP024238">
    <property type="protein sequence ID" value="BCO25601.1"/>
    <property type="molecule type" value="Genomic_DNA"/>
</dbReference>
<sequence length="178" mass="19266">MLISSGVIRLILLSALLAFSPLVQAQQQAPESELKAAILVNMLLFVDWPTQASQPTDRLTLCYLDSGPVAMVLDHLNGKAIKGKALQVMRVNVNMVTGCHALYVSPNDSTALARVIPSLRTSGVLLLGDSRGYLQRGVMINLDVDDGRIVFDVDLRSARVAGLVMSSKVLRLARKVVE</sequence>
<keyword evidence="1" id="KW-0732">Signal</keyword>
<gene>
    <name evidence="2" type="ORF">MIZ03_0462</name>
</gene>
<dbReference type="Proteomes" id="UP000824366">
    <property type="component" value="Chromosome"/>
</dbReference>
<evidence type="ECO:0000256" key="1">
    <source>
        <dbReference type="SAM" id="SignalP"/>
    </source>
</evidence>
<accession>A0ABM7MHA8</accession>
<evidence type="ECO:0000313" key="2">
    <source>
        <dbReference type="EMBL" id="BCO25601.1"/>
    </source>
</evidence>
<feature type="signal peptide" evidence="1">
    <location>
        <begin position="1"/>
        <end position="25"/>
    </location>
</feature>
<dbReference type="RefSeq" id="WP_223907548.1">
    <property type="nucleotide sequence ID" value="NZ_AP024238.1"/>
</dbReference>
<organism evidence="2 3">
    <name type="scientific">Rhodoferax lithotrophicus</name>
    <dbReference type="NCBI Taxonomy" id="2798804"/>
    <lineage>
        <taxon>Bacteria</taxon>
        <taxon>Pseudomonadati</taxon>
        <taxon>Pseudomonadota</taxon>
        <taxon>Betaproteobacteria</taxon>
        <taxon>Burkholderiales</taxon>
        <taxon>Comamonadaceae</taxon>
        <taxon>Rhodoferax</taxon>
    </lineage>
</organism>
<feature type="chain" id="PRO_5047043285" description="Transmembrane protein" evidence="1">
    <location>
        <begin position="26"/>
        <end position="178"/>
    </location>
</feature>
<dbReference type="InterPro" id="IPR025293">
    <property type="entry name" value="YfiR/HmsC-like"/>
</dbReference>
<evidence type="ECO:0000313" key="3">
    <source>
        <dbReference type="Proteomes" id="UP000824366"/>
    </source>
</evidence>
<protein>
    <recommendedName>
        <fullName evidence="4">Transmembrane protein</fullName>
    </recommendedName>
</protein>
<keyword evidence="3" id="KW-1185">Reference proteome</keyword>
<name>A0ABM7MHA8_9BURK</name>
<proteinExistence type="predicted"/>
<evidence type="ECO:0008006" key="4">
    <source>
        <dbReference type="Google" id="ProtNLM"/>
    </source>
</evidence>
<dbReference type="Pfam" id="PF13689">
    <property type="entry name" value="DUF4154"/>
    <property type="match status" value="1"/>
</dbReference>